<proteinExistence type="predicted"/>
<gene>
    <name evidence="1" type="ORF">EPI10_024423</name>
</gene>
<organism evidence="1 2">
    <name type="scientific">Gossypium australe</name>
    <dbReference type="NCBI Taxonomy" id="47621"/>
    <lineage>
        <taxon>Eukaryota</taxon>
        <taxon>Viridiplantae</taxon>
        <taxon>Streptophyta</taxon>
        <taxon>Embryophyta</taxon>
        <taxon>Tracheophyta</taxon>
        <taxon>Spermatophyta</taxon>
        <taxon>Magnoliopsida</taxon>
        <taxon>eudicotyledons</taxon>
        <taxon>Gunneridae</taxon>
        <taxon>Pentapetalae</taxon>
        <taxon>rosids</taxon>
        <taxon>malvids</taxon>
        <taxon>Malvales</taxon>
        <taxon>Malvaceae</taxon>
        <taxon>Malvoideae</taxon>
        <taxon>Gossypium</taxon>
    </lineage>
</organism>
<name>A0A5B6VYS1_9ROSI</name>
<accession>A0A5B6VYS1</accession>
<protein>
    <recommendedName>
        <fullName evidence="3">Retrovirus-related Pol polyprotein from transposon TNT 1-94</fullName>
    </recommendedName>
</protein>
<reference evidence="2" key="1">
    <citation type="journal article" date="2019" name="Plant Biotechnol. J.">
        <title>Genome sequencing of the Australian wild diploid species Gossypium australe highlights disease resistance and delayed gland morphogenesis.</title>
        <authorList>
            <person name="Cai Y."/>
            <person name="Cai X."/>
            <person name="Wang Q."/>
            <person name="Wang P."/>
            <person name="Zhang Y."/>
            <person name="Cai C."/>
            <person name="Xu Y."/>
            <person name="Wang K."/>
            <person name="Zhou Z."/>
            <person name="Wang C."/>
            <person name="Geng S."/>
            <person name="Li B."/>
            <person name="Dong Q."/>
            <person name="Hou Y."/>
            <person name="Wang H."/>
            <person name="Ai P."/>
            <person name="Liu Z."/>
            <person name="Yi F."/>
            <person name="Sun M."/>
            <person name="An G."/>
            <person name="Cheng J."/>
            <person name="Zhang Y."/>
            <person name="Shi Q."/>
            <person name="Xie Y."/>
            <person name="Shi X."/>
            <person name="Chang Y."/>
            <person name="Huang F."/>
            <person name="Chen Y."/>
            <person name="Hong S."/>
            <person name="Mi L."/>
            <person name="Sun Q."/>
            <person name="Zhang L."/>
            <person name="Zhou B."/>
            <person name="Peng R."/>
            <person name="Zhang X."/>
            <person name="Liu F."/>
        </authorList>
    </citation>
    <scope>NUCLEOTIDE SEQUENCE [LARGE SCALE GENOMIC DNA]</scope>
    <source>
        <strain evidence="2">cv. PA1801</strain>
    </source>
</reference>
<evidence type="ECO:0000313" key="2">
    <source>
        <dbReference type="Proteomes" id="UP000325315"/>
    </source>
</evidence>
<sequence>MPMTLNEKLQQENGEEMANEKLYRSFVGSLIYLTNTRLDIVQLISVTTQSLNYIKGRSRDT</sequence>
<comment type="caution">
    <text evidence="1">The sequence shown here is derived from an EMBL/GenBank/DDBJ whole genome shotgun (WGS) entry which is preliminary data.</text>
</comment>
<dbReference type="EMBL" id="SMMG02000005">
    <property type="protein sequence ID" value="KAA3474102.1"/>
    <property type="molecule type" value="Genomic_DNA"/>
</dbReference>
<evidence type="ECO:0008006" key="3">
    <source>
        <dbReference type="Google" id="ProtNLM"/>
    </source>
</evidence>
<evidence type="ECO:0000313" key="1">
    <source>
        <dbReference type="EMBL" id="KAA3474102.1"/>
    </source>
</evidence>
<dbReference type="AlphaFoldDB" id="A0A5B6VYS1"/>
<dbReference type="Proteomes" id="UP000325315">
    <property type="component" value="Unassembled WGS sequence"/>
</dbReference>
<keyword evidence="2" id="KW-1185">Reference proteome</keyword>
<dbReference type="OrthoDB" id="1745958at2759"/>